<dbReference type="Gene3D" id="3.90.550.10">
    <property type="entry name" value="Spore Coat Polysaccharide Biosynthesis Protein SpsA, Chain A"/>
    <property type="match status" value="1"/>
</dbReference>
<feature type="transmembrane region" description="Helical" evidence="1">
    <location>
        <begin position="420"/>
        <end position="440"/>
    </location>
</feature>
<gene>
    <name evidence="2" type="ORF">ANCCEY_00445</name>
</gene>
<proteinExistence type="predicted"/>
<evidence type="ECO:0000313" key="3">
    <source>
        <dbReference type="Proteomes" id="UP000054495"/>
    </source>
</evidence>
<keyword evidence="1" id="KW-1133">Transmembrane helix</keyword>
<dbReference type="InterPro" id="IPR029044">
    <property type="entry name" value="Nucleotide-diphossugar_trans"/>
</dbReference>
<sequence length="465" mass="53840">MVWSWNEEVKYIVTSIYQSGLVVEEFSKTRDVDQMLEDSSSSGGISGMIYLMLRFSSPFPAHRLKMLNMTVPYVLLVTEKVSEESIAELESHNITVGRTSLLTVPHAKKAAKYHYTKLRLWSMTDYDVIMYLDLDILPLKDLTPFFQCGSFCATFRHSDKFNAGLLVLKPNVTVYKDLLEKASQLPTYDGGDQGFMNSYFDQLKFTPMFDHKHPNNQKYQSEQRRLSAEFNYDIGMYYINGGKLLVDPVIIHYTLGPLKPWIWWTTPLFDLNVHWSEARKEMEQQYDDPNPDLQLILFTLFTIVCASIFRKVVLIASRDYFRGDSLTSIEERTAHYIVVWLSFIIAFNLVPQTTHPFASWMYFITNLNILIICLSDTFVKIRLNNSTSNYAYPWLLEFSLNSVFLLISLAILALTPEFGTRAILAIICMISSLFIIPLICKKVLIECTDYSRYQLLPPLKKDYIH</sequence>
<dbReference type="InterPro" id="IPR050587">
    <property type="entry name" value="GNT1/Glycosyltrans_8"/>
</dbReference>
<dbReference type="EMBL" id="KE124779">
    <property type="protein sequence ID" value="EPB80548.1"/>
    <property type="molecule type" value="Genomic_DNA"/>
</dbReference>
<dbReference type="PANTHER" id="PTHR11183">
    <property type="entry name" value="GLYCOGENIN SUBFAMILY MEMBER"/>
    <property type="match status" value="1"/>
</dbReference>
<keyword evidence="3" id="KW-1185">Reference proteome</keyword>
<dbReference type="AlphaFoldDB" id="A0A0D6MAB9"/>
<keyword evidence="1" id="KW-0472">Membrane</keyword>
<feature type="transmembrane region" description="Helical" evidence="1">
    <location>
        <begin position="391"/>
        <end position="414"/>
    </location>
</feature>
<evidence type="ECO:0000256" key="1">
    <source>
        <dbReference type="SAM" id="Phobius"/>
    </source>
</evidence>
<feature type="transmembrane region" description="Helical" evidence="1">
    <location>
        <begin position="357"/>
        <end position="379"/>
    </location>
</feature>
<protein>
    <recommendedName>
        <fullName evidence="4">Glycosyltransferase, family 8</fullName>
    </recommendedName>
</protein>
<reference evidence="2 3" key="1">
    <citation type="submission" date="2013-05" db="EMBL/GenBank/DDBJ databases">
        <title>Draft genome of the parasitic nematode Anyclostoma ceylanicum.</title>
        <authorList>
            <person name="Mitreva M."/>
        </authorList>
    </citation>
    <scope>NUCLEOTIDE SEQUENCE [LARGE SCALE GENOMIC DNA]</scope>
</reference>
<dbReference type="SUPFAM" id="SSF53448">
    <property type="entry name" value="Nucleotide-diphospho-sugar transferases"/>
    <property type="match status" value="1"/>
</dbReference>
<feature type="transmembrane region" description="Helical" evidence="1">
    <location>
        <begin position="293"/>
        <end position="313"/>
    </location>
</feature>
<dbReference type="Proteomes" id="UP000054495">
    <property type="component" value="Unassembled WGS sequence"/>
</dbReference>
<evidence type="ECO:0000313" key="2">
    <source>
        <dbReference type="EMBL" id="EPB80548.1"/>
    </source>
</evidence>
<accession>A0A0D6MAB9</accession>
<evidence type="ECO:0008006" key="4">
    <source>
        <dbReference type="Google" id="ProtNLM"/>
    </source>
</evidence>
<keyword evidence="1" id="KW-0812">Transmembrane</keyword>
<organism evidence="2 3">
    <name type="scientific">Ancylostoma ceylanicum</name>
    <dbReference type="NCBI Taxonomy" id="53326"/>
    <lineage>
        <taxon>Eukaryota</taxon>
        <taxon>Metazoa</taxon>
        <taxon>Ecdysozoa</taxon>
        <taxon>Nematoda</taxon>
        <taxon>Chromadorea</taxon>
        <taxon>Rhabditida</taxon>
        <taxon>Rhabditina</taxon>
        <taxon>Rhabditomorpha</taxon>
        <taxon>Strongyloidea</taxon>
        <taxon>Ancylostomatidae</taxon>
        <taxon>Ancylostomatinae</taxon>
        <taxon>Ancylostoma</taxon>
    </lineage>
</organism>
<feature type="transmembrane region" description="Helical" evidence="1">
    <location>
        <begin position="334"/>
        <end position="351"/>
    </location>
</feature>
<name>A0A0D6MAB9_9BILA</name>